<dbReference type="Gene3D" id="1.20.1250.20">
    <property type="entry name" value="MFS general substrate transporter like domains"/>
    <property type="match status" value="2"/>
</dbReference>
<feature type="transmembrane region" description="Helical" evidence="7">
    <location>
        <begin position="275"/>
        <end position="295"/>
    </location>
</feature>
<keyword evidence="9" id="KW-1185">Reference proteome</keyword>
<name>A0ABW1NXS5_9PSEU</name>
<evidence type="ECO:0000313" key="8">
    <source>
        <dbReference type="EMBL" id="MFC6087983.1"/>
    </source>
</evidence>
<evidence type="ECO:0000256" key="4">
    <source>
        <dbReference type="ARBA" id="ARBA00022989"/>
    </source>
</evidence>
<keyword evidence="3 7" id="KW-0812">Transmembrane</keyword>
<comment type="caution">
    <text evidence="8">The sequence shown here is derived from an EMBL/GenBank/DDBJ whole genome shotgun (WGS) entry which is preliminary data.</text>
</comment>
<dbReference type="InterPro" id="IPR011701">
    <property type="entry name" value="MFS"/>
</dbReference>
<gene>
    <name evidence="8" type="ORF">ACFP3R_01730</name>
</gene>
<feature type="region of interest" description="Disordered" evidence="6">
    <location>
        <begin position="388"/>
        <end position="418"/>
    </location>
</feature>
<evidence type="ECO:0000256" key="5">
    <source>
        <dbReference type="ARBA" id="ARBA00023136"/>
    </source>
</evidence>
<keyword evidence="5 7" id="KW-0472">Membrane</keyword>
<evidence type="ECO:0000256" key="3">
    <source>
        <dbReference type="ARBA" id="ARBA00022692"/>
    </source>
</evidence>
<protein>
    <submittedName>
        <fullName evidence="8">MFS transporter</fullName>
    </submittedName>
</protein>
<feature type="transmembrane region" description="Helical" evidence="7">
    <location>
        <begin position="143"/>
        <end position="161"/>
    </location>
</feature>
<dbReference type="Proteomes" id="UP001596220">
    <property type="component" value="Unassembled WGS sequence"/>
</dbReference>
<dbReference type="EMBL" id="JBHSQO010000001">
    <property type="protein sequence ID" value="MFC6087983.1"/>
    <property type="molecule type" value="Genomic_DNA"/>
</dbReference>
<evidence type="ECO:0000313" key="9">
    <source>
        <dbReference type="Proteomes" id="UP001596220"/>
    </source>
</evidence>
<proteinExistence type="predicted"/>
<dbReference type="RefSeq" id="WP_380632032.1">
    <property type="nucleotide sequence ID" value="NZ_JBHSQO010000001.1"/>
</dbReference>
<keyword evidence="2" id="KW-1003">Cell membrane</keyword>
<dbReference type="PANTHER" id="PTHR43124:SF3">
    <property type="entry name" value="CHLORAMPHENICOL EFFLUX PUMP RV0191"/>
    <property type="match status" value="1"/>
</dbReference>
<feature type="transmembrane region" description="Helical" evidence="7">
    <location>
        <begin position="364"/>
        <end position="384"/>
    </location>
</feature>
<feature type="transmembrane region" description="Helical" evidence="7">
    <location>
        <begin position="51"/>
        <end position="74"/>
    </location>
</feature>
<feature type="transmembrane region" description="Helical" evidence="7">
    <location>
        <begin position="336"/>
        <end position="358"/>
    </location>
</feature>
<feature type="compositionally biased region" description="Basic and acidic residues" evidence="6">
    <location>
        <begin position="397"/>
        <end position="408"/>
    </location>
</feature>
<feature type="transmembrane region" description="Helical" evidence="7">
    <location>
        <begin position="106"/>
        <end position="131"/>
    </location>
</feature>
<evidence type="ECO:0000256" key="1">
    <source>
        <dbReference type="ARBA" id="ARBA00004651"/>
    </source>
</evidence>
<dbReference type="SUPFAM" id="SSF103473">
    <property type="entry name" value="MFS general substrate transporter"/>
    <property type="match status" value="1"/>
</dbReference>
<evidence type="ECO:0000256" key="6">
    <source>
        <dbReference type="SAM" id="MobiDB-lite"/>
    </source>
</evidence>
<keyword evidence="4 7" id="KW-1133">Transmembrane helix</keyword>
<feature type="transmembrane region" description="Helical" evidence="7">
    <location>
        <begin position="12"/>
        <end position="31"/>
    </location>
</feature>
<sequence>MSTTTEERRTGSGLGTAVAGMALIAATYGMARFGIGLFAPRLGAQRPDLTAVLGWAGAAQFTSYALAAAVAARLADRHPRAGVLLAGATATAGCLGVAVATDPVVFVLAVFVGGMGGGFASPALVPIVDAVVTGRAAATGQSLVNSGTAAGVIGAGVLAPLAPSVGWAWVLMALLCAVAAAATRGSVRSRPDLTAPRRAGTAPAARPWRLLVVPGTAAVIAGAGSALIWTFGPLSVTGTGVVGADRVGWLWIALGSGGVLGTLTGVVVERWGRRGGWCLCSGALALSGVALSLAVGTGTAWVAYACMAVFGTGYLGLSGVLVLWSRQVWPDAAGAGTSVLFIALAVGQAVGSAGFGVLRGSADPGALGLCAAGLSVLGGLIALVRSRPGRPRRRRGGHEVTAGEDRFRGPAGPVAPLR</sequence>
<organism evidence="8 9">
    <name type="scientific">Saccharothrix lopnurensis</name>
    <dbReference type="NCBI Taxonomy" id="1670621"/>
    <lineage>
        <taxon>Bacteria</taxon>
        <taxon>Bacillati</taxon>
        <taxon>Actinomycetota</taxon>
        <taxon>Actinomycetes</taxon>
        <taxon>Pseudonocardiales</taxon>
        <taxon>Pseudonocardiaceae</taxon>
        <taxon>Saccharothrix</taxon>
    </lineage>
</organism>
<feature type="transmembrane region" description="Helical" evidence="7">
    <location>
        <begin position="167"/>
        <end position="187"/>
    </location>
</feature>
<feature type="transmembrane region" description="Helical" evidence="7">
    <location>
        <begin position="81"/>
        <end position="100"/>
    </location>
</feature>
<dbReference type="InterPro" id="IPR050189">
    <property type="entry name" value="MFS_Efflux_Transporters"/>
</dbReference>
<dbReference type="Pfam" id="PF07690">
    <property type="entry name" value="MFS_1"/>
    <property type="match status" value="1"/>
</dbReference>
<feature type="transmembrane region" description="Helical" evidence="7">
    <location>
        <begin position="208"/>
        <end position="229"/>
    </location>
</feature>
<feature type="transmembrane region" description="Helical" evidence="7">
    <location>
        <begin position="249"/>
        <end position="268"/>
    </location>
</feature>
<reference evidence="9" key="1">
    <citation type="journal article" date="2019" name="Int. J. Syst. Evol. Microbiol.">
        <title>The Global Catalogue of Microorganisms (GCM) 10K type strain sequencing project: providing services to taxonomists for standard genome sequencing and annotation.</title>
        <authorList>
            <consortium name="The Broad Institute Genomics Platform"/>
            <consortium name="The Broad Institute Genome Sequencing Center for Infectious Disease"/>
            <person name="Wu L."/>
            <person name="Ma J."/>
        </authorList>
    </citation>
    <scope>NUCLEOTIDE SEQUENCE [LARGE SCALE GENOMIC DNA]</scope>
    <source>
        <strain evidence="9">CGMCC 4.7246</strain>
    </source>
</reference>
<evidence type="ECO:0000256" key="7">
    <source>
        <dbReference type="SAM" id="Phobius"/>
    </source>
</evidence>
<feature type="transmembrane region" description="Helical" evidence="7">
    <location>
        <begin position="301"/>
        <end position="324"/>
    </location>
</feature>
<evidence type="ECO:0000256" key="2">
    <source>
        <dbReference type="ARBA" id="ARBA00022475"/>
    </source>
</evidence>
<accession>A0ABW1NXS5</accession>
<comment type="subcellular location">
    <subcellularLocation>
        <location evidence="1">Cell membrane</location>
        <topology evidence="1">Multi-pass membrane protein</topology>
    </subcellularLocation>
</comment>
<dbReference type="PANTHER" id="PTHR43124">
    <property type="entry name" value="PURINE EFFLUX PUMP PBUE"/>
    <property type="match status" value="1"/>
</dbReference>
<dbReference type="InterPro" id="IPR036259">
    <property type="entry name" value="MFS_trans_sf"/>
</dbReference>